<keyword evidence="1" id="KW-1133">Transmembrane helix</keyword>
<dbReference type="EMBL" id="JARQWQ010000064">
    <property type="protein sequence ID" value="KAK2555135.1"/>
    <property type="molecule type" value="Genomic_DNA"/>
</dbReference>
<organism evidence="2 3">
    <name type="scientific">Acropora cervicornis</name>
    <name type="common">Staghorn coral</name>
    <dbReference type="NCBI Taxonomy" id="6130"/>
    <lineage>
        <taxon>Eukaryota</taxon>
        <taxon>Metazoa</taxon>
        <taxon>Cnidaria</taxon>
        <taxon>Anthozoa</taxon>
        <taxon>Hexacorallia</taxon>
        <taxon>Scleractinia</taxon>
        <taxon>Astrocoeniina</taxon>
        <taxon>Acroporidae</taxon>
        <taxon>Acropora</taxon>
    </lineage>
</organism>
<evidence type="ECO:0000313" key="3">
    <source>
        <dbReference type="Proteomes" id="UP001249851"/>
    </source>
</evidence>
<accession>A0AAD9Q5J9</accession>
<keyword evidence="1" id="KW-0812">Transmembrane</keyword>
<reference evidence="2" key="2">
    <citation type="journal article" date="2023" name="Science">
        <title>Genomic signatures of disease resistance in endangered staghorn corals.</title>
        <authorList>
            <person name="Vollmer S.V."/>
            <person name="Selwyn J.D."/>
            <person name="Despard B.A."/>
            <person name="Roesel C.L."/>
        </authorList>
    </citation>
    <scope>NUCLEOTIDE SEQUENCE</scope>
    <source>
        <strain evidence="2">K2</strain>
    </source>
</reference>
<dbReference type="PANTHER" id="PTHR31751:SF40">
    <property type="match status" value="1"/>
</dbReference>
<reference evidence="2" key="1">
    <citation type="journal article" date="2023" name="G3 (Bethesda)">
        <title>Whole genome assembly and annotation of the endangered Caribbean coral Acropora cervicornis.</title>
        <authorList>
            <person name="Selwyn J.D."/>
            <person name="Vollmer S.V."/>
        </authorList>
    </citation>
    <scope>NUCLEOTIDE SEQUENCE</scope>
    <source>
        <strain evidence="2">K2</strain>
    </source>
</reference>
<name>A0AAD9Q5J9_ACRCE</name>
<evidence type="ECO:0000256" key="1">
    <source>
        <dbReference type="SAM" id="Phobius"/>
    </source>
</evidence>
<protein>
    <submittedName>
        <fullName evidence="2">Uncharacterized protein</fullName>
    </submittedName>
</protein>
<sequence>MEKKLEEMQSHDQEIFNKIKLFPTILLYWEKYQKHLLEKVKAVKDGIIIAGDGRHDSMGYCAKYGAYTIFCCTIPMILLFSLIQRNQAGSSPAMEFMGFKSRMEFLIGYGLLITI</sequence>
<keyword evidence="1" id="KW-0472">Membrane</keyword>
<gene>
    <name evidence="2" type="ORF">P5673_023105</name>
</gene>
<proteinExistence type="predicted"/>
<dbReference type="PANTHER" id="PTHR31751">
    <property type="entry name" value="SI:CH211-108C17.2-RELATED-RELATED"/>
    <property type="match status" value="1"/>
</dbReference>
<dbReference type="AlphaFoldDB" id="A0AAD9Q5J9"/>
<dbReference type="Proteomes" id="UP001249851">
    <property type="component" value="Unassembled WGS sequence"/>
</dbReference>
<comment type="caution">
    <text evidence="2">The sequence shown here is derived from an EMBL/GenBank/DDBJ whole genome shotgun (WGS) entry which is preliminary data.</text>
</comment>
<keyword evidence="3" id="KW-1185">Reference proteome</keyword>
<evidence type="ECO:0000313" key="2">
    <source>
        <dbReference type="EMBL" id="KAK2555135.1"/>
    </source>
</evidence>
<feature type="transmembrane region" description="Helical" evidence="1">
    <location>
        <begin position="64"/>
        <end position="83"/>
    </location>
</feature>